<dbReference type="RefSeq" id="WP_008706806.1">
    <property type="nucleotide sequence ID" value="NZ_ANOG01000963.1"/>
</dbReference>
<accession>M5RA72</accession>
<evidence type="ECO:0000313" key="2">
    <source>
        <dbReference type="Proteomes" id="UP000011991"/>
    </source>
</evidence>
<dbReference type="Proteomes" id="UP000011991">
    <property type="component" value="Unassembled WGS sequence"/>
</dbReference>
<proteinExistence type="predicted"/>
<gene>
    <name evidence="1" type="ORF">RMSM_06681</name>
</gene>
<evidence type="ECO:0000313" key="1">
    <source>
        <dbReference type="EMBL" id="EMI16393.1"/>
    </source>
</evidence>
<dbReference type="OrthoDB" id="5867542at2"/>
<protein>
    <submittedName>
        <fullName evidence="1">Uncharacterized protein</fullName>
    </submittedName>
</protein>
<dbReference type="EMBL" id="ANOG01000963">
    <property type="protein sequence ID" value="EMI16393.1"/>
    <property type="molecule type" value="Genomic_DNA"/>
</dbReference>
<dbReference type="AlphaFoldDB" id="M5RA72"/>
<reference evidence="1 2" key="1">
    <citation type="journal article" date="2013" name="Mar. Genomics">
        <title>Expression of sulfatases in Rhodopirellula baltica and the diversity of sulfatases in the genus Rhodopirellula.</title>
        <authorList>
            <person name="Wegner C.E."/>
            <person name="Richter-Heitmann T."/>
            <person name="Klindworth A."/>
            <person name="Klockow C."/>
            <person name="Richter M."/>
            <person name="Achstetter T."/>
            <person name="Glockner F.O."/>
            <person name="Harder J."/>
        </authorList>
    </citation>
    <scope>NUCLEOTIDE SEQUENCE [LARGE SCALE GENOMIC DNA]</scope>
    <source>
        <strain evidence="1 2">SM1</strain>
    </source>
</reference>
<organism evidence="1 2">
    <name type="scientific">Rhodopirellula maiorica SM1</name>
    <dbReference type="NCBI Taxonomy" id="1265738"/>
    <lineage>
        <taxon>Bacteria</taxon>
        <taxon>Pseudomonadati</taxon>
        <taxon>Planctomycetota</taxon>
        <taxon>Planctomycetia</taxon>
        <taxon>Pirellulales</taxon>
        <taxon>Pirellulaceae</taxon>
        <taxon>Novipirellula</taxon>
    </lineage>
</organism>
<name>M5RA72_9BACT</name>
<dbReference type="PATRIC" id="fig|1265738.3.peg.6675"/>
<keyword evidence="2" id="KW-1185">Reference proteome</keyword>
<sequence length="193" mass="22072">MKEPDFASNERQLIDASILAISEFAAQHTDELFRYFAFDCNADYGEILPCLDTEENSIAQAKKHEARISERRLTQLSYDDKKSLEWAINTFKNPITGPVLPYNNNTGDFRYQGFAEVSFLDEWEEFSLADDYPGEFADSQDDYLECTAAVMFSRTIDALVEQKAFDCLQRTSPFLVGFAFHEGPQLVVRLLNC</sequence>
<comment type="caution">
    <text evidence="1">The sequence shown here is derived from an EMBL/GenBank/DDBJ whole genome shotgun (WGS) entry which is preliminary data.</text>
</comment>